<keyword evidence="3" id="KW-1185">Reference proteome</keyword>
<name>A0ABT1C568_9HYPH</name>
<evidence type="ECO:0000313" key="2">
    <source>
        <dbReference type="EMBL" id="MCO6049101.1"/>
    </source>
</evidence>
<dbReference type="InterPro" id="IPR018673">
    <property type="entry name" value="DUF2141"/>
</dbReference>
<reference evidence="2 3" key="1">
    <citation type="submission" date="2022-06" db="EMBL/GenBank/DDBJ databases">
        <title>Mesorhizobium sp. strain RP14 Genome sequencing and assembly.</title>
        <authorList>
            <person name="Kim I."/>
        </authorList>
    </citation>
    <scope>NUCLEOTIDE SEQUENCE [LARGE SCALE GENOMIC DNA]</scope>
    <source>
        <strain evidence="3">RP14(2022)</strain>
    </source>
</reference>
<evidence type="ECO:0000313" key="3">
    <source>
        <dbReference type="Proteomes" id="UP001205906"/>
    </source>
</evidence>
<protein>
    <submittedName>
        <fullName evidence="2">DUF2141 domain-containing protein</fullName>
    </submittedName>
</protein>
<dbReference type="Proteomes" id="UP001205906">
    <property type="component" value="Unassembled WGS sequence"/>
</dbReference>
<dbReference type="EMBL" id="JAMXQS010000002">
    <property type="protein sequence ID" value="MCO6049101.1"/>
    <property type="molecule type" value="Genomic_DNA"/>
</dbReference>
<dbReference type="Pfam" id="PF09912">
    <property type="entry name" value="DUF2141"/>
    <property type="match status" value="1"/>
</dbReference>
<proteinExistence type="predicted"/>
<feature type="signal peptide" evidence="1">
    <location>
        <begin position="1"/>
        <end position="28"/>
    </location>
</feature>
<dbReference type="RefSeq" id="WP_252816507.1">
    <property type="nucleotide sequence ID" value="NZ_JAMXQS010000002.1"/>
</dbReference>
<feature type="chain" id="PRO_5046668571" evidence="1">
    <location>
        <begin position="29"/>
        <end position="149"/>
    </location>
</feature>
<keyword evidence="1" id="KW-0732">Signal</keyword>
<comment type="caution">
    <text evidence="2">The sequence shown here is derived from an EMBL/GenBank/DDBJ whole genome shotgun (WGS) entry which is preliminary data.</text>
</comment>
<accession>A0ABT1C568</accession>
<evidence type="ECO:0000256" key="1">
    <source>
        <dbReference type="SAM" id="SignalP"/>
    </source>
</evidence>
<organism evidence="2 3">
    <name type="scientific">Mesorhizobium liriopis</name>
    <dbReference type="NCBI Taxonomy" id="2953882"/>
    <lineage>
        <taxon>Bacteria</taxon>
        <taxon>Pseudomonadati</taxon>
        <taxon>Pseudomonadota</taxon>
        <taxon>Alphaproteobacteria</taxon>
        <taxon>Hyphomicrobiales</taxon>
        <taxon>Phyllobacteriaceae</taxon>
        <taxon>Mesorhizobium</taxon>
    </lineage>
</organism>
<gene>
    <name evidence="2" type="ORF">NGM99_04780</name>
</gene>
<sequence>MTAALAKRNLLGLGLSLFAGLSAFPAFAGSITVAVEDLPSGAGTVGCALFDNPAGFPGNQGAVETQTIAADASPVSCFFKNLPAGRYAVAVSHDENANGQQDTNLLGIPKEAWGVSNNARPRFRAPRFDEAAFDLKRNEKVQIDISVAR</sequence>